<feature type="region of interest" description="Disordered" evidence="21">
    <location>
        <begin position="181"/>
        <end position="204"/>
    </location>
</feature>
<evidence type="ECO:0000259" key="23">
    <source>
        <dbReference type="PROSITE" id="PS51263"/>
    </source>
</evidence>
<keyword evidence="13" id="KW-0007">Acetylation</keyword>
<dbReference type="PROSITE" id="PS51263">
    <property type="entry name" value="ADF_H"/>
    <property type="match status" value="1"/>
</dbReference>
<feature type="compositionally biased region" description="Low complexity" evidence="21">
    <location>
        <begin position="296"/>
        <end position="310"/>
    </location>
</feature>
<dbReference type="InterPro" id="IPR029006">
    <property type="entry name" value="ADF-H/Gelsolin-like_dom_sf"/>
</dbReference>
<keyword evidence="16" id="KW-0206">Cytoskeleton</keyword>
<evidence type="ECO:0000256" key="16">
    <source>
        <dbReference type="ARBA" id="ARBA00023212"/>
    </source>
</evidence>
<dbReference type="GO" id="GO:0005884">
    <property type="term" value="C:actin filament"/>
    <property type="evidence" value="ECO:0007669"/>
    <property type="project" value="TreeGrafter"/>
</dbReference>
<keyword evidence="12" id="KW-0965">Cell junction</keyword>
<evidence type="ECO:0000256" key="21">
    <source>
        <dbReference type="SAM" id="MobiDB-lite"/>
    </source>
</evidence>
<evidence type="ECO:0000256" key="5">
    <source>
        <dbReference type="ARBA" id="ARBA00004624"/>
    </source>
</evidence>
<dbReference type="FunFam" id="3.40.20.10:FF:000032">
    <property type="entry name" value="Drebrin 1"/>
    <property type="match status" value="1"/>
</dbReference>
<evidence type="ECO:0000256" key="6">
    <source>
        <dbReference type="ARBA" id="ARBA00011039"/>
    </source>
</evidence>
<dbReference type="GO" id="GO:0030425">
    <property type="term" value="C:dendrite"/>
    <property type="evidence" value="ECO:0007669"/>
    <property type="project" value="UniProtKB-SubCell"/>
</dbReference>
<feature type="domain" description="SH3" evidence="22">
    <location>
        <begin position="695"/>
        <end position="753"/>
    </location>
</feature>
<dbReference type="GO" id="GO:0030833">
    <property type="term" value="P:regulation of actin filament polymerization"/>
    <property type="evidence" value="ECO:0007669"/>
    <property type="project" value="TreeGrafter"/>
</dbReference>
<evidence type="ECO:0000256" key="18">
    <source>
        <dbReference type="ARBA" id="ARBA00073040"/>
    </source>
</evidence>
<feature type="compositionally biased region" description="Pro residues" evidence="21">
    <location>
        <begin position="402"/>
        <end position="436"/>
    </location>
</feature>
<feature type="compositionally biased region" description="Low complexity" evidence="21">
    <location>
        <begin position="335"/>
        <end position="349"/>
    </location>
</feature>
<evidence type="ECO:0000256" key="4">
    <source>
        <dbReference type="ARBA" id="ARBA00004544"/>
    </source>
</evidence>
<comment type="similarity">
    <text evidence="6">Belongs to the ABP1 family.</text>
</comment>
<feature type="compositionally biased region" description="Basic and acidic residues" evidence="21">
    <location>
        <begin position="237"/>
        <end position="276"/>
    </location>
</feature>
<keyword evidence="8" id="KW-0217">Developmental protein</keyword>
<evidence type="ECO:0000256" key="10">
    <source>
        <dbReference type="ARBA" id="ARBA00022782"/>
    </source>
</evidence>
<feature type="domain" description="ADF-H" evidence="23">
    <location>
        <begin position="3"/>
        <end position="134"/>
    </location>
</feature>
<dbReference type="GO" id="GO:0070161">
    <property type="term" value="C:anchoring junction"/>
    <property type="evidence" value="ECO:0007669"/>
    <property type="project" value="UniProtKB-SubCell"/>
</dbReference>
<dbReference type="SUPFAM" id="SSF50044">
    <property type="entry name" value="SH3-domain"/>
    <property type="match status" value="1"/>
</dbReference>
<protein>
    <recommendedName>
        <fullName evidence="18">Drebrin</fullName>
    </recommendedName>
    <alternativeName>
        <fullName evidence="19">Developmentally-regulated brain protein</fullName>
    </alternativeName>
</protein>
<evidence type="ECO:0000256" key="20">
    <source>
        <dbReference type="PROSITE-ProRule" id="PRU00192"/>
    </source>
</evidence>
<keyword evidence="9" id="KW-0963">Cytoplasm</keyword>
<dbReference type="GO" id="GO:0098974">
    <property type="term" value="P:postsynaptic actin cytoskeleton organization"/>
    <property type="evidence" value="ECO:0007669"/>
    <property type="project" value="TreeGrafter"/>
</dbReference>
<dbReference type="GO" id="GO:0061003">
    <property type="term" value="P:positive regulation of dendritic spine morphogenesis"/>
    <property type="evidence" value="ECO:0007669"/>
    <property type="project" value="TreeGrafter"/>
</dbReference>
<proteinExistence type="inferred from homology"/>
<evidence type="ECO:0000256" key="15">
    <source>
        <dbReference type="ARBA" id="ARBA00023203"/>
    </source>
</evidence>
<gene>
    <name evidence="24" type="ORF">AGOR_G00049510</name>
</gene>
<dbReference type="SMART" id="SM00326">
    <property type="entry name" value="SH3"/>
    <property type="match status" value="1"/>
</dbReference>
<comment type="caution">
    <text evidence="24">The sequence shown here is derived from an EMBL/GenBank/DDBJ whole genome shotgun (WGS) entry which is preliminary data.</text>
</comment>
<dbReference type="GO" id="GO:0045211">
    <property type="term" value="C:postsynaptic membrane"/>
    <property type="evidence" value="ECO:0007669"/>
    <property type="project" value="TreeGrafter"/>
</dbReference>
<dbReference type="PANTHER" id="PTHR10829">
    <property type="entry name" value="CORTACTIN AND DREBRIN"/>
    <property type="match status" value="1"/>
</dbReference>
<evidence type="ECO:0000259" key="22">
    <source>
        <dbReference type="PROSITE" id="PS50002"/>
    </source>
</evidence>
<dbReference type="Gene3D" id="2.30.30.40">
    <property type="entry name" value="SH3 Domains"/>
    <property type="match status" value="1"/>
</dbReference>
<dbReference type="PANTHER" id="PTHR10829:SF9">
    <property type="entry name" value="ADF-H DOMAIN-CONTAINING PROTEIN"/>
    <property type="match status" value="1"/>
</dbReference>
<dbReference type="GO" id="GO:0014069">
    <property type="term" value="C:postsynaptic density"/>
    <property type="evidence" value="ECO:0007669"/>
    <property type="project" value="TreeGrafter"/>
</dbReference>
<dbReference type="GO" id="GO:0048812">
    <property type="term" value="P:neuron projection morphogenesis"/>
    <property type="evidence" value="ECO:0007669"/>
    <property type="project" value="TreeGrafter"/>
</dbReference>
<keyword evidence="10" id="KW-0221">Differentiation</keyword>
<evidence type="ECO:0000256" key="1">
    <source>
        <dbReference type="ARBA" id="ARBA00004245"/>
    </source>
</evidence>
<dbReference type="EMBL" id="JAERUA010000004">
    <property type="protein sequence ID" value="KAI1900395.1"/>
    <property type="molecule type" value="Genomic_DNA"/>
</dbReference>
<sequence>MKAINLDTYSLSLLTAKEDIFNPRSSTNWALFTYDGATNNLKLSDSGAGGMSELTGKFHVNRSLYGLCQVTMPGSGQRRVVIIAWVGEGVSEKRKEECASHIPAVKTFFKEAHGFISANSPDDVTEEKITAILSKTSTAPERIRRGPRAVGKEETVGTNYVKTNAAMEMHRINRESFWARAEREEEERKEEDRRRAAEDRRRHERERILKERKEAEERDRKMNEKLQMIEEQRRLQAKQEAELRKQEKTRWEQQQREHEEDMRARFRRSESIEKAAEAAALVSQRSMNPREFFRQLSSSSSLSPSSPGSPRTTKPPFRRYQRSLTDTAFIFGKAPDSSSSPRSPMATSPFGRTPTSPFQRSMSPPSPAYSSPTFLPSSPPRRPLVSPPPFSQRSPPNSSLPNLPPSKLPPSPQPNSPPRPPAQPLPRAPTARPIPNPTSSGPHVSLDSSPPQEAPTAPLSDKPAATMLEPNDVYVATRMLSDLEPEADLRVQAVLVDTSIAPVAEEEEEGTLMMKAAEADIPALSSAPLNSQSEPAGADTDPNLPTDGKVAAVLVMATEVTEETDPKQEDSREEMGTLASEPQGSALSVSPTLVEVEEEEETKAVSQPHQQPNRTEKVTAALEAQQLTPQEVAVHPTNGMSPEDDNILLAEQNGTERSCSPSEAKLSPCAPRHEGIGDDIIIKENAENGEETTLDGQLCVRALYDYQAEDESELSLEPGDIISVVETVDKAWWRGCSKDGRQGLFPANYVETI</sequence>
<dbReference type="GO" id="GO:0030426">
    <property type="term" value="C:growth cone"/>
    <property type="evidence" value="ECO:0007669"/>
    <property type="project" value="UniProtKB-SubCell"/>
</dbReference>
<dbReference type="AlphaFoldDB" id="A0A8T3E1G3"/>
<keyword evidence="15" id="KW-0009">Actin-binding</keyword>
<dbReference type="PROSITE" id="PS50002">
    <property type="entry name" value="SH3"/>
    <property type="match status" value="1"/>
</dbReference>
<keyword evidence="17" id="KW-0966">Cell projection</keyword>
<feature type="compositionally biased region" description="Basic and acidic residues" evidence="21">
    <location>
        <begin position="564"/>
        <end position="575"/>
    </location>
</feature>
<feature type="region of interest" description="Disordered" evidence="21">
    <location>
        <begin position="560"/>
        <end position="617"/>
    </location>
</feature>
<dbReference type="Gene3D" id="3.40.20.10">
    <property type="entry name" value="Severin"/>
    <property type="match status" value="1"/>
</dbReference>
<dbReference type="InterPro" id="IPR001452">
    <property type="entry name" value="SH3_domain"/>
</dbReference>
<evidence type="ECO:0000256" key="12">
    <source>
        <dbReference type="ARBA" id="ARBA00022949"/>
    </source>
</evidence>
<accession>A0A8T3E1G3</accession>
<evidence type="ECO:0000256" key="17">
    <source>
        <dbReference type="ARBA" id="ARBA00023273"/>
    </source>
</evidence>
<feature type="region of interest" description="Disordered" evidence="21">
    <location>
        <begin position="523"/>
        <end position="546"/>
    </location>
</feature>
<evidence type="ECO:0000256" key="13">
    <source>
        <dbReference type="ARBA" id="ARBA00022990"/>
    </source>
</evidence>
<dbReference type="CDD" id="cd11281">
    <property type="entry name" value="ADF_drebrin_like"/>
    <property type="match status" value="1"/>
</dbReference>
<evidence type="ECO:0000313" key="24">
    <source>
        <dbReference type="EMBL" id="KAI1900395.1"/>
    </source>
</evidence>
<dbReference type="Pfam" id="PF00241">
    <property type="entry name" value="Cofilin_ADF"/>
    <property type="match status" value="1"/>
</dbReference>
<dbReference type="InterPro" id="IPR036028">
    <property type="entry name" value="SH3-like_dom_sf"/>
</dbReference>
<dbReference type="GO" id="GO:0045773">
    <property type="term" value="P:positive regulation of axon extension"/>
    <property type="evidence" value="ECO:0007669"/>
    <property type="project" value="TreeGrafter"/>
</dbReference>
<comment type="subcellular location">
    <subcellularLocation>
        <location evidence="3">Cell junction</location>
    </subcellularLocation>
    <subcellularLocation>
        <location evidence="2">Cell projection</location>
        <location evidence="2">Dendrite</location>
    </subcellularLocation>
    <subcellularLocation>
        <location evidence="5">Cell projection</location>
        <location evidence="5">Growth cone</location>
    </subcellularLocation>
    <subcellularLocation>
        <location evidence="4">Cytoplasm</location>
        <location evidence="4">Cell cortex</location>
    </subcellularLocation>
    <subcellularLocation>
        <location evidence="1">Cytoplasm</location>
        <location evidence="1">Cytoskeleton</location>
    </subcellularLocation>
</comment>
<feature type="region of interest" description="Disordered" evidence="21">
    <location>
        <begin position="654"/>
        <end position="674"/>
    </location>
</feature>
<dbReference type="CDD" id="cd11960">
    <property type="entry name" value="SH3_Abp1_eu"/>
    <property type="match status" value="1"/>
</dbReference>
<evidence type="ECO:0000256" key="11">
    <source>
        <dbReference type="ARBA" id="ARBA00022902"/>
    </source>
</evidence>
<dbReference type="SUPFAM" id="SSF55753">
    <property type="entry name" value="Actin depolymerizing proteins"/>
    <property type="match status" value="1"/>
</dbReference>
<dbReference type="GO" id="GO:0030864">
    <property type="term" value="C:cortical actin cytoskeleton"/>
    <property type="evidence" value="ECO:0007669"/>
    <property type="project" value="TreeGrafter"/>
</dbReference>
<dbReference type="OrthoDB" id="5971719at2759"/>
<feature type="compositionally biased region" description="Low complexity" evidence="21">
    <location>
        <begin position="391"/>
        <end position="401"/>
    </location>
</feature>
<dbReference type="GO" id="GO:0051015">
    <property type="term" value="F:actin filament binding"/>
    <property type="evidence" value="ECO:0007669"/>
    <property type="project" value="TreeGrafter"/>
</dbReference>
<keyword evidence="7 20" id="KW-0728">SH3 domain</keyword>
<evidence type="ECO:0000256" key="3">
    <source>
        <dbReference type="ARBA" id="ARBA00004282"/>
    </source>
</evidence>
<evidence type="ECO:0000256" key="8">
    <source>
        <dbReference type="ARBA" id="ARBA00022473"/>
    </source>
</evidence>
<dbReference type="Pfam" id="PF00018">
    <property type="entry name" value="SH3_1"/>
    <property type="match status" value="1"/>
</dbReference>
<organism evidence="24 25">
    <name type="scientific">Albula goreensis</name>
    <dbReference type="NCBI Taxonomy" id="1534307"/>
    <lineage>
        <taxon>Eukaryota</taxon>
        <taxon>Metazoa</taxon>
        <taxon>Chordata</taxon>
        <taxon>Craniata</taxon>
        <taxon>Vertebrata</taxon>
        <taxon>Euteleostomi</taxon>
        <taxon>Actinopterygii</taxon>
        <taxon>Neopterygii</taxon>
        <taxon>Teleostei</taxon>
        <taxon>Albuliformes</taxon>
        <taxon>Albulidae</taxon>
        <taxon>Albula</taxon>
    </lineage>
</organism>
<evidence type="ECO:0000256" key="14">
    <source>
        <dbReference type="ARBA" id="ARBA00023054"/>
    </source>
</evidence>
<evidence type="ECO:0000256" key="9">
    <source>
        <dbReference type="ARBA" id="ARBA00022490"/>
    </source>
</evidence>
<reference evidence="24" key="1">
    <citation type="submission" date="2021-01" db="EMBL/GenBank/DDBJ databases">
        <authorList>
            <person name="Zahm M."/>
            <person name="Roques C."/>
            <person name="Cabau C."/>
            <person name="Klopp C."/>
            <person name="Donnadieu C."/>
            <person name="Jouanno E."/>
            <person name="Lampietro C."/>
            <person name="Louis A."/>
            <person name="Herpin A."/>
            <person name="Echchiki A."/>
            <person name="Berthelot C."/>
            <person name="Parey E."/>
            <person name="Roest-Crollius H."/>
            <person name="Braasch I."/>
            <person name="Postlethwait J."/>
            <person name="Bobe J."/>
            <person name="Montfort J."/>
            <person name="Bouchez O."/>
            <person name="Begum T."/>
            <person name="Mejri S."/>
            <person name="Adams A."/>
            <person name="Chen W.-J."/>
            <person name="Guiguen Y."/>
        </authorList>
    </citation>
    <scope>NUCLEOTIDE SEQUENCE</scope>
    <source>
        <tissue evidence="24">Blood</tissue>
    </source>
</reference>
<dbReference type="GO" id="GO:0030027">
    <property type="term" value="C:lamellipodium"/>
    <property type="evidence" value="ECO:0007669"/>
    <property type="project" value="TreeGrafter"/>
</dbReference>
<keyword evidence="11" id="KW-0524">Neurogenesis</keyword>
<keyword evidence="25" id="KW-1185">Reference proteome</keyword>
<evidence type="ECO:0000256" key="19">
    <source>
        <dbReference type="ARBA" id="ARBA00076970"/>
    </source>
</evidence>
<feature type="compositionally biased region" description="Polar residues" evidence="21">
    <location>
        <begin position="604"/>
        <end position="613"/>
    </location>
</feature>
<feature type="compositionally biased region" description="Basic and acidic residues" evidence="21">
    <location>
        <begin position="190"/>
        <end position="204"/>
    </location>
</feature>
<evidence type="ECO:0000256" key="7">
    <source>
        <dbReference type="ARBA" id="ARBA00022443"/>
    </source>
</evidence>
<dbReference type="PRINTS" id="PR01217">
    <property type="entry name" value="PRICHEXTENSN"/>
</dbReference>
<keyword evidence="14" id="KW-0175">Coiled coil</keyword>
<feature type="region of interest" description="Disordered" evidence="21">
    <location>
        <begin position="237"/>
        <end position="467"/>
    </location>
</feature>
<name>A0A8T3E1G3_9TELE</name>
<dbReference type="PRINTS" id="PR00452">
    <property type="entry name" value="SH3DOMAIN"/>
</dbReference>
<dbReference type="InterPro" id="IPR002108">
    <property type="entry name" value="ADF-H"/>
</dbReference>
<evidence type="ECO:0000256" key="2">
    <source>
        <dbReference type="ARBA" id="ARBA00004279"/>
    </source>
</evidence>
<evidence type="ECO:0000313" key="25">
    <source>
        <dbReference type="Proteomes" id="UP000829720"/>
    </source>
</evidence>
<dbReference type="Proteomes" id="UP000829720">
    <property type="component" value="Unassembled WGS sequence"/>
</dbReference>
<dbReference type="InterPro" id="IPR035717">
    <property type="entry name" value="Drebrin-like_SH3"/>
</dbReference>
<feature type="compositionally biased region" description="Pro residues" evidence="21">
    <location>
        <begin position="377"/>
        <end position="390"/>
    </location>
</feature>
<dbReference type="FunFam" id="2.30.30.40:FF:000046">
    <property type="entry name" value="Drebrin-like protein isoform B"/>
    <property type="match status" value="1"/>
</dbReference>
<feature type="compositionally biased region" description="Polar residues" evidence="21">
    <location>
        <begin position="580"/>
        <end position="591"/>
    </location>
</feature>
<feature type="compositionally biased region" description="Polar residues" evidence="21">
    <location>
        <begin position="437"/>
        <end position="451"/>
    </location>
</feature>